<dbReference type="SUPFAM" id="SSF110132">
    <property type="entry name" value="BTV NS2-like ssRNA-binding domain"/>
    <property type="match status" value="1"/>
</dbReference>
<dbReference type="RefSeq" id="YP_009047264.1">
    <property type="nucleotide sequence ID" value="NC_024509.1"/>
</dbReference>
<protein>
    <recommendedName>
        <fullName evidence="2">Non-structural protein NS2</fullName>
    </recommendedName>
</protein>
<dbReference type="GeneID" id="19893523"/>
<name>G8DP08_9REOV</name>
<dbReference type="InterPro" id="IPR007602">
    <property type="entry name" value="BTV_NS2"/>
</dbReference>
<dbReference type="KEGG" id="vg:19893523"/>
<evidence type="ECO:0000313" key="4">
    <source>
        <dbReference type="EMBL" id="AEE98374.1"/>
    </source>
</evidence>
<dbReference type="Proteomes" id="UP000204084">
    <property type="component" value="Genome"/>
</dbReference>
<keyword evidence="5" id="KW-1185">Reference proteome</keyword>
<reference evidence="4 5" key="1">
    <citation type="journal article" date="2011" name="PLoS ONE">
        <title>Umatilla virus genome sequencing and phylogenetic analysis: identification of stretch lagoon orbivirus as a new member of the Umatilla virus species.</title>
        <authorList>
            <person name="Belaganahalli M.N."/>
            <person name="Maan S."/>
            <person name="Maan N.S."/>
            <person name="Tesh R."/>
            <person name="Attoui H."/>
            <person name="Mertens P.P."/>
        </authorList>
    </citation>
    <scope>NUCLEOTIDE SEQUENCE [LARGE SCALE GENOMIC DNA]</scope>
    <source>
        <strain evidence="4">USA1969/01</strain>
    </source>
</reference>
<dbReference type="GO" id="GO:0003723">
    <property type="term" value="F:RNA binding"/>
    <property type="evidence" value="ECO:0007669"/>
    <property type="project" value="UniProtKB-KW"/>
</dbReference>
<dbReference type="InterPro" id="IPR037194">
    <property type="entry name" value="NS2_N"/>
</dbReference>
<organism evidence="4 5">
    <name type="scientific">Umatilla virus</name>
    <dbReference type="NCBI Taxonomy" id="40060"/>
    <lineage>
        <taxon>Viruses</taxon>
        <taxon>Riboviria</taxon>
        <taxon>Orthornavirae</taxon>
        <taxon>Duplornaviricota</taxon>
        <taxon>Resentoviricetes</taxon>
        <taxon>Reovirales</taxon>
        <taxon>Sedoreoviridae</taxon>
        <taxon>Orbivirus</taxon>
        <taxon>Orbivirus umatillaense</taxon>
    </lineage>
</organism>
<evidence type="ECO:0000256" key="1">
    <source>
        <dbReference type="ARBA" id="ARBA00002402"/>
    </source>
</evidence>
<dbReference type="OrthoDB" id="24368at10239"/>
<proteinExistence type="predicted"/>
<sequence length="407" mass="45885">MEQISHQRTERKQMYTRTFAFYSKERNNYVGASCAAQGKNYLVVKIGATTQMCFTDSPVSRGAIIDVRKQCSIRIQDRDQSTFFVISSCSIEWSLDRWPRMVFETVDLHTKFGHLIINDKEVETEFKCGVAHGVVAPYTEEADQAGEGDIELPGVKFIKIEGSLREERERLKEKRDEREEVLAVALKTSGSTRAQGRIHGLRFERVIELEKSSDVVPQGRAFKRGSSSGSSFECEGDQLIKQDTLQQGVKTIMSQSFSGIPGVQTHNSELIKPPRMDWADEMEQGAGRIKMPTIRLGTTQNSLEEAVKVMTLDEPKFNDNYYKVVNYLSESPDCAELLNDAKIQEPSSSGTYDRMLTQISFKEIDLPLYIVESQTKNYTYKGVGKATSAVVIESQGIVHIVPTMNRN</sequence>
<evidence type="ECO:0000256" key="2">
    <source>
        <dbReference type="ARBA" id="ARBA00014070"/>
    </source>
</evidence>
<dbReference type="Pfam" id="PF04514">
    <property type="entry name" value="BTV_NS2"/>
    <property type="match status" value="1"/>
</dbReference>
<dbReference type="EMBL" id="HQ842625">
    <property type="protein sequence ID" value="AEE98374.1"/>
    <property type="molecule type" value="Genomic_RNA"/>
</dbReference>
<accession>G8DP08</accession>
<evidence type="ECO:0000256" key="3">
    <source>
        <dbReference type="ARBA" id="ARBA00022884"/>
    </source>
</evidence>
<comment type="function">
    <text evidence="1">Single-stranded RNA-binding protein.</text>
</comment>
<keyword evidence="3" id="KW-0694">RNA-binding</keyword>
<evidence type="ECO:0000313" key="5">
    <source>
        <dbReference type="Proteomes" id="UP000204084"/>
    </source>
</evidence>